<keyword evidence="2" id="KW-1185">Reference proteome</keyword>
<organism evidence="1 2">
    <name type="scientific">Megasphaera hutchinsoni</name>
    <dbReference type="NCBI Taxonomy" id="1588748"/>
    <lineage>
        <taxon>Bacteria</taxon>
        <taxon>Bacillati</taxon>
        <taxon>Bacillota</taxon>
        <taxon>Negativicutes</taxon>
        <taxon>Veillonellales</taxon>
        <taxon>Veillonellaceae</taxon>
        <taxon>Megasphaera</taxon>
    </lineage>
</organism>
<sequence length="53" mass="6363">MRTNWKGLFVDHFSLTTKYRKGQVKKGEKYQYFPRIYFSISVQGGNQMDIKIE</sequence>
<dbReference type="AlphaFoldDB" id="A0A134CG37"/>
<dbReference type="EMBL" id="LSDT01000042">
    <property type="protein sequence ID" value="KXB91057.1"/>
    <property type="molecule type" value="Genomic_DNA"/>
</dbReference>
<accession>A0A134CG37</accession>
<evidence type="ECO:0000313" key="1">
    <source>
        <dbReference type="EMBL" id="KXB91057.1"/>
    </source>
</evidence>
<proteinExistence type="predicted"/>
<protein>
    <submittedName>
        <fullName evidence="1">Uncharacterized protein</fullName>
    </submittedName>
</protein>
<comment type="caution">
    <text evidence="1">The sequence shown here is derived from an EMBL/GenBank/DDBJ whole genome shotgun (WGS) entry which is preliminary data.</text>
</comment>
<evidence type="ECO:0000313" key="2">
    <source>
        <dbReference type="Proteomes" id="UP000070160"/>
    </source>
</evidence>
<dbReference type="PATRIC" id="fig|1588748.3.peg.844"/>
<name>A0A134CG37_9FIRM</name>
<reference evidence="2" key="1">
    <citation type="submission" date="2016-01" db="EMBL/GenBank/DDBJ databases">
        <authorList>
            <person name="Mitreva M."/>
            <person name="Pepin K.H."/>
            <person name="Mihindukulasuriya K.A."/>
            <person name="Fulton R."/>
            <person name="Fronick C."/>
            <person name="O'Laughlin M."/>
            <person name="Miner T."/>
            <person name="Herter B."/>
            <person name="Rosa B.A."/>
            <person name="Cordes M."/>
            <person name="Tomlinson C."/>
            <person name="Wollam A."/>
            <person name="Palsikar V.B."/>
            <person name="Mardis E.R."/>
            <person name="Wilson R.K."/>
        </authorList>
    </citation>
    <scope>NUCLEOTIDE SEQUENCE [LARGE SCALE GENOMIC DNA]</scope>
    <source>
        <strain evidence="2">KA00182</strain>
    </source>
</reference>
<dbReference type="Proteomes" id="UP000070160">
    <property type="component" value="Unassembled WGS sequence"/>
</dbReference>
<dbReference type="STRING" id="1588748.HMPREF3182_00879"/>
<gene>
    <name evidence="1" type="ORF">HMPREF3182_00879</name>
</gene>